<keyword evidence="10" id="KW-0969">Cilium</keyword>
<feature type="transmembrane region" description="Helical" evidence="9">
    <location>
        <begin position="51"/>
        <end position="70"/>
    </location>
</feature>
<feature type="transmembrane region" description="Helical" evidence="9">
    <location>
        <begin position="20"/>
        <end position="39"/>
    </location>
</feature>
<comment type="function">
    <text evidence="9">Role in flagellar biosynthesis.</text>
</comment>
<organism evidence="10 11">
    <name type="scientific">Lachnoclostridium phytofermentans</name>
    <dbReference type="NCBI Taxonomy" id="66219"/>
    <lineage>
        <taxon>Bacteria</taxon>
        <taxon>Bacillati</taxon>
        <taxon>Bacillota</taxon>
        <taxon>Clostridia</taxon>
        <taxon>Lachnospirales</taxon>
        <taxon>Lachnospiraceae</taxon>
    </lineage>
</organism>
<dbReference type="PIRSF" id="PIRSF004669">
    <property type="entry name" value="FliQ"/>
    <property type="match status" value="1"/>
</dbReference>
<dbReference type="Pfam" id="PF01313">
    <property type="entry name" value="Bac_export_3"/>
    <property type="match status" value="1"/>
</dbReference>
<evidence type="ECO:0000256" key="2">
    <source>
        <dbReference type="ARBA" id="ARBA00006156"/>
    </source>
</evidence>
<dbReference type="GO" id="GO:0005886">
    <property type="term" value="C:plasma membrane"/>
    <property type="evidence" value="ECO:0007669"/>
    <property type="project" value="UniProtKB-SubCell"/>
</dbReference>
<evidence type="ECO:0000256" key="6">
    <source>
        <dbReference type="ARBA" id="ARBA00022989"/>
    </source>
</evidence>
<gene>
    <name evidence="9 10" type="primary">fliQ</name>
    <name evidence="10" type="ORF">DHW61_13315</name>
</gene>
<evidence type="ECO:0000313" key="11">
    <source>
        <dbReference type="Proteomes" id="UP000262969"/>
    </source>
</evidence>
<evidence type="ECO:0000256" key="3">
    <source>
        <dbReference type="ARBA" id="ARBA00021718"/>
    </source>
</evidence>
<keyword evidence="4 9" id="KW-1003">Cell membrane</keyword>
<keyword evidence="10" id="KW-0282">Flagellum</keyword>
<keyword evidence="8 9" id="KW-0975">Bacterial flagellum</keyword>
<reference evidence="10 11" key="1">
    <citation type="journal article" date="2018" name="Nat. Biotechnol.">
        <title>A standardized bacterial taxonomy based on genome phylogeny substantially revises the tree of life.</title>
        <authorList>
            <person name="Parks D.H."/>
            <person name="Chuvochina M."/>
            <person name="Waite D.W."/>
            <person name="Rinke C."/>
            <person name="Skarshewski A."/>
            <person name="Chaumeil P.A."/>
            <person name="Hugenholtz P."/>
        </authorList>
    </citation>
    <scope>NUCLEOTIDE SEQUENCE [LARGE SCALE GENOMIC DNA]</scope>
    <source>
        <strain evidence="10">UBA11728</strain>
    </source>
</reference>
<sequence length="89" mass="10287">MDENLLVELLRQTLFLIIKVSSPMLITSLVIGLVVSVLQTVTSVQEQTLTFVPKLIGVFLVLMLCGNWIMKNITEYFQYLVDNFRYFIQ</sequence>
<keyword evidence="6 9" id="KW-1133">Transmembrane helix</keyword>
<evidence type="ECO:0000256" key="4">
    <source>
        <dbReference type="ARBA" id="ARBA00022475"/>
    </source>
</evidence>
<comment type="similarity">
    <text evidence="2 9">Belongs to the FliQ/MopD/SpaQ family.</text>
</comment>
<evidence type="ECO:0000256" key="7">
    <source>
        <dbReference type="ARBA" id="ARBA00023136"/>
    </source>
</evidence>
<dbReference type="PRINTS" id="PR00952">
    <property type="entry name" value="TYPE3IMQPROT"/>
</dbReference>
<evidence type="ECO:0000256" key="5">
    <source>
        <dbReference type="ARBA" id="ARBA00022692"/>
    </source>
</evidence>
<comment type="subcellular location">
    <subcellularLocation>
        <location evidence="1 9">Cell membrane</location>
        <topology evidence="1">Multi-pass membrane protein</topology>
    </subcellularLocation>
    <subcellularLocation>
        <location evidence="9">Bacterial flagellum basal body</location>
    </subcellularLocation>
</comment>
<dbReference type="GO" id="GO:0044780">
    <property type="term" value="P:bacterial-type flagellum assembly"/>
    <property type="evidence" value="ECO:0007669"/>
    <property type="project" value="InterPro"/>
</dbReference>
<dbReference type="Proteomes" id="UP000262969">
    <property type="component" value="Unassembled WGS sequence"/>
</dbReference>
<dbReference type="GO" id="GO:0009425">
    <property type="term" value="C:bacterial-type flagellum basal body"/>
    <property type="evidence" value="ECO:0007669"/>
    <property type="project" value="UniProtKB-SubCell"/>
</dbReference>
<dbReference type="PANTHER" id="PTHR34040">
    <property type="entry name" value="FLAGELLAR BIOSYNTHETIC PROTEIN FLIQ"/>
    <property type="match status" value="1"/>
</dbReference>
<evidence type="ECO:0000256" key="1">
    <source>
        <dbReference type="ARBA" id="ARBA00004651"/>
    </source>
</evidence>
<dbReference type="InterPro" id="IPR002191">
    <property type="entry name" value="Bac_export_3"/>
</dbReference>
<dbReference type="GO" id="GO:0009306">
    <property type="term" value="P:protein secretion"/>
    <property type="evidence" value="ECO:0007669"/>
    <property type="project" value="InterPro"/>
</dbReference>
<evidence type="ECO:0000256" key="8">
    <source>
        <dbReference type="ARBA" id="ARBA00023143"/>
    </source>
</evidence>
<dbReference type="NCBIfam" id="TIGR01402">
    <property type="entry name" value="fliQ"/>
    <property type="match status" value="1"/>
</dbReference>
<accession>A0A3D2X9T2</accession>
<dbReference type="AlphaFoldDB" id="A0A3D2X9T2"/>
<evidence type="ECO:0000256" key="9">
    <source>
        <dbReference type="RuleBase" id="RU364090"/>
    </source>
</evidence>
<evidence type="ECO:0000313" key="10">
    <source>
        <dbReference type="EMBL" id="HCL03363.1"/>
    </source>
</evidence>
<keyword evidence="7 9" id="KW-0472">Membrane</keyword>
<dbReference type="InterPro" id="IPR006305">
    <property type="entry name" value="FliQ"/>
</dbReference>
<comment type="caution">
    <text evidence="10">The sequence shown here is derived from an EMBL/GenBank/DDBJ whole genome shotgun (WGS) entry which is preliminary data.</text>
</comment>
<proteinExistence type="inferred from homology"/>
<name>A0A3D2X9T2_9FIRM</name>
<dbReference type="PANTHER" id="PTHR34040:SF2">
    <property type="entry name" value="FLAGELLAR BIOSYNTHETIC PROTEIN FLIQ"/>
    <property type="match status" value="1"/>
</dbReference>
<protein>
    <recommendedName>
        <fullName evidence="3 9">Flagellar biosynthetic protein FliQ</fullName>
    </recommendedName>
</protein>
<keyword evidence="10" id="KW-0966">Cell projection</keyword>
<dbReference type="EMBL" id="DPVV01000444">
    <property type="protein sequence ID" value="HCL03363.1"/>
    <property type="molecule type" value="Genomic_DNA"/>
</dbReference>
<keyword evidence="5 9" id="KW-0812">Transmembrane</keyword>